<evidence type="ECO:0000256" key="1">
    <source>
        <dbReference type="SAM" id="MobiDB-lite"/>
    </source>
</evidence>
<sequence>MVPPFREKIAQAAETIDKVLHRYFFCNKIVEADDLHDALTIFEECHRERTRTRANPSMVETLMNLEYLIFVIRDILDVWQYGPPDEEMLALDLGVQKLRVGRRSTHASRRTGTPNFRADFGIE</sequence>
<accession>A0A8H3YX53</accession>
<feature type="region of interest" description="Disordered" evidence="1">
    <location>
        <begin position="104"/>
        <end position="123"/>
    </location>
</feature>
<organism evidence="2 3">
    <name type="scientific">Venturia inaequalis</name>
    <name type="common">Apple scab fungus</name>
    <dbReference type="NCBI Taxonomy" id="5025"/>
    <lineage>
        <taxon>Eukaryota</taxon>
        <taxon>Fungi</taxon>
        <taxon>Dikarya</taxon>
        <taxon>Ascomycota</taxon>
        <taxon>Pezizomycotina</taxon>
        <taxon>Dothideomycetes</taxon>
        <taxon>Pleosporomycetidae</taxon>
        <taxon>Venturiales</taxon>
        <taxon>Venturiaceae</taxon>
        <taxon>Venturia</taxon>
    </lineage>
</organism>
<gene>
    <name evidence="2" type="ORF">BLS_004108</name>
</gene>
<proteinExistence type="predicted"/>
<reference evidence="2 3" key="1">
    <citation type="submission" date="2019-11" db="EMBL/GenBank/DDBJ databases">
        <title>Venturia inaequalis Genome Resource.</title>
        <authorList>
            <person name="Lichtner F.J."/>
        </authorList>
    </citation>
    <scope>NUCLEOTIDE SEQUENCE [LARGE SCALE GENOMIC DNA]</scope>
    <source>
        <strain evidence="2">Bline_iso_100314</strain>
    </source>
</reference>
<evidence type="ECO:0000313" key="3">
    <source>
        <dbReference type="Proteomes" id="UP000433883"/>
    </source>
</evidence>
<dbReference type="AlphaFoldDB" id="A0A8H3YX53"/>
<evidence type="ECO:0000313" key="2">
    <source>
        <dbReference type="EMBL" id="KAE9972236.1"/>
    </source>
</evidence>
<protein>
    <submittedName>
        <fullName evidence="2">Uncharacterized protein</fullName>
    </submittedName>
</protein>
<name>A0A8H3YX53_VENIN</name>
<comment type="caution">
    <text evidence="2">The sequence shown here is derived from an EMBL/GenBank/DDBJ whole genome shotgun (WGS) entry which is preliminary data.</text>
</comment>
<dbReference type="Proteomes" id="UP000433883">
    <property type="component" value="Unassembled WGS sequence"/>
</dbReference>
<dbReference type="EMBL" id="WNWQ01000269">
    <property type="protein sequence ID" value="KAE9972236.1"/>
    <property type="molecule type" value="Genomic_DNA"/>
</dbReference>